<comment type="caution">
    <text evidence="1">The sequence shown here is derived from an EMBL/GenBank/DDBJ whole genome shotgun (WGS) entry which is preliminary data.</text>
</comment>
<organism evidence="1 2">
    <name type="scientific">Naganishia vaughanmartiniae</name>
    <dbReference type="NCBI Taxonomy" id="1424756"/>
    <lineage>
        <taxon>Eukaryota</taxon>
        <taxon>Fungi</taxon>
        <taxon>Dikarya</taxon>
        <taxon>Basidiomycota</taxon>
        <taxon>Agaricomycotina</taxon>
        <taxon>Tremellomycetes</taxon>
        <taxon>Filobasidiales</taxon>
        <taxon>Filobasidiaceae</taxon>
        <taxon>Naganishia</taxon>
    </lineage>
</organism>
<evidence type="ECO:0000313" key="2">
    <source>
        <dbReference type="Proteomes" id="UP001243375"/>
    </source>
</evidence>
<protein>
    <submittedName>
        <fullName evidence="1">Uncharacterized protein</fullName>
    </submittedName>
</protein>
<keyword evidence="2" id="KW-1185">Reference proteome</keyword>
<evidence type="ECO:0000313" key="1">
    <source>
        <dbReference type="EMBL" id="KAJ9125332.1"/>
    </source>
</evidence>
<dbReference type="EMBL" id="JASBWU010000001">
    <property type="protein sequence ID" value="KAJ9125332.1"/>
    <property type="molecule type" value="Genomic_DNA"/>
</dbReference>
<reference evidence="1" key="1">
    <citation type="submission" date="2023-04" db="EMBL/GenBank/DDBJ databases">
        <title>Draft Genome sequencing of Naganishia species isolated from polar environments using Oxford Nanopore Technology.</title>
        <authorList>
            <person name="Leo P."/>
            <person name="Venkateswaran K."/>
        </authorList>
    </citation>
    <scope>NUCLEOTIDE SEQUENCE</scope>
    <source>
        <strain evidence="1">MNA-CCFEE 5425</strain>
    </source>
</reference>
<sequence>MNRKLMLLGFQGTNCYLVHSPDSHPGADAQCLCLIDTGSAWPTSSSFLPLLREGILALGERAIKVVDGHDPLTSITDIVLTHRHPDHVGGLKSILATFRAKNLPYPRVYKFPHPVETLASGETVDWDQLLIDDAWPTSAHATALTWLKDGQQIPLQQKSTTSGPTCTLRVVHTPGHTEDSISLVIAETGELFTADTVLGQGTSVFADLSACKSFILVAVTYGWNSDFVDGADMASLHKLLELQPSTVYPGHGPHVEDQTSSIAKIEEYINHRNERERQIMAVLQEKTTDQSVRDIVEELYAGLGIGVYIAAEKPVIAHLKKLANDGKVMKSPDGKWRQL</sequence>
<accession>A0ACC2XMX5</accession>
<name>A0ACC2XMX5_9TREE</name>
<gene>
    <name evidence="1" type="ORF">QFC22_000289</name>
</gene>
<proteinExistence type="predicted"/>
<dbReference type="Proteomes" id="UP001243375">
    <property type="component" value="Unassembled WGS sequence"/>
</dbReference>